<feature type="compositionally biased region" description="Polar residues" evidence="1">
    <location>
        <begin position="1"/>
        <end position="10"/>
    </location>
</feature>
<dbReference type="STRING" id="1125779.HMPREF1219_00375"/>
<accession>S2Z1I3</accession>
<sequence>MSGATHTVEASETIAINRMDGASNTRFHEAMRLHSDKFHKKGPSSTHCSKAPHGEKTHRGH</sequence>
<dbReference type="EMBL" id="ATBY01000006">
    <property type="protein sequence ID" value="EPD70563.1"/>
    <property type="molecule type" value="Genomic_DNA"/>
</dbReference>
<evidence type="ECO:0000256" key="1">
    <source>
        <dbReference type="SAM" id="MobiDB-lite"/>
    </source>
</evidence>
<organism evidence="2 3">
    <name type="scientific">Corynebacterium pyruviciproducens ATCC BAA-1742</name>
    <dbReference type="NCBI Taxonomy" id="1125779"/>
    <lineage>
        <taxon>Bacteria</taxon>
        <taxon>Bacillati</taxon>
        <taxon>Actinomycetota</taxon>
        <taxon>Actinomycetes</taxon>
        <taxon>Mycobacteriales</taxon>
        <taxon>Corynebacteriaceae</taxon>
        <taxon>Corynebacterium</taxon>
    </lineage>
</organism>
<name>S2Z1I3_9CORY</name>
<evidence type="ECO:0000313" key="2">
    <source>
        <dbReference type="EMBL" id="EPD70563.1"/>
    </source>
</evidence>
<gene>
    <name evidence="2" type="ORF">HMPREF1219_00375</name>
</gene>
<feature type="region of interest" description="Disordered" evidence="1">
    <location>
        <begin position="1"/>
        <end position="61"/>
    </location>
</feature>
<comment type="caution">
    <text evidence="2">The sequence shown here is derived from an EMBL/GenBank/DDBJ whole genome shotgun (WGS) entry which is preliminary data.</text>
</comment>
<evidence type="ECO:0000313" key="3">
    <source>
        <dbReference type="Proteomes" id="UP000014408"/>
    </source>
</evidence>
<proteinExistence type="predicted"/>
<dbReference type="AlphaFoldDB" id="S2Z1I3"/>
<dbReference type="HOGENOM" id="CLU_2914705_0_0_11"/>
<protein>
    <submittedName>
        <fullName evidence="2">Uncharacterized protein</fullName>
    </submittedName>
</protein>
<keyword evidence="3" id="KW-1185">Reference proteome</keyword>
<dbReference type="Proteomes" id="UP000014408">
    <property type="component" value="Unassembled WGS sequence"/>
</dbReference>
<feature type="compositionally biased region" description="Basic and acidic residues" evidence="1">
    <location>
        <begin position="52"/>
        <end position="61"/>
    </location>
</feature>
<reference evidence="2 3" key="1">
    <citation type="submission" date="2013-05" db="EMBL/GenBank/DDBJ databases">
        <title>The Genome Sequence of Corynebacterium pyruviciproducens 1773O (ATCC BAA-1742).</title>
        <authorList>
            <consortium name="The Broad Institute Genomics Platform"/>
            <person name="Earl A."/>
            <person name="Ward D."/>
            <person name="Feldgarden M."/>
            <person name="Gevers D."/>
            <person name="Tong J."/>
            <person name="Walker B."/>
            <person name="Young S."/>
            <person name="Zeng Q."/>
            <person name="Gargeya S."/>
            <person name="Fitzgerald M."/>
            <person name="Haas B."/>
            <person name="Abouelleil A."/>
            <person name="Allen A.W."/>
            <person name="Alvarado L."/>
            <person name="Arachchi H.M."/>
            <person name="Berlin A.M."/>
            <person name="Chapman S.B."/>
            <person name="Gainer-Dewar J."/>
            <person name="Goldberg J."/>
            <person name="Griggs A."/>
            <person name="Gujja S."/>
            <person name="Hansen M."/>
            <person name="Howarth C."/>
            <person name="Imamovic A."/>
            <person name="Ireland A."/>
            <person name="Larimer J."/>
            <person name="McCowan C."/>
            <person name="Murphy C."/>
            <person name="Pearson M."/>
            <person name="Poon T.W."/>
            <person name="Priest M."/>
            <person name="Roberts A."/>
            <person name="Saif S."/>
            <person name="Shea T."/>
            <person name="Sisk P."/>
            <person name="Sykes S."/>
            <person name="Wortman J."/>
            <person name="Nusbaum C."/>
            <person name="Birren B."/>
        </authorList>
    </citation>
    <scope>NUCLEOTIDE SEQUENCE [LARGE SCALE GENOMIC DNA]</scope>
    <source>
        <strain evidence="2 3">ATCC BAA-1742</strain>
    </source>
</reference>
<feature type="compositionally biased region" description="Basic and acidic residues" evidence="1">
    <location>
        <begin position="26"/>
        <end position="36"/>
    </location>
</feature>